<name>A0A5M6D5U4_9BACT</name>
<dbReference type="InterPro" id="IPR006016">
    <property type="entry name" value="UspA"/>
</dbReference>
<evidence type="ECO:0000313" key="4">
    <source>
        <dbReference type="Proteomes" id="UP000323426"/>
    </source>
</evidence>
<comment type="caution">
    <text evidence="3">The sequence shown here is derived from an EMBL/GenBank/DDBJ whole genome shotgun (WGS) entry which is preliminary data.</text>
</comment>
<dbReference type="Pfam" id="PF00582">
    <property type="entry name" value="Usp"/>
    <property type="match status" value="1"/>
</dbReference>
<proteinExistence type="inferred from homology"/>
<comment type="similarity">
    <text evidence="1">Belongs to the universal stress protein A family.</text>
</comment>
<organism evidence="3 4">
    <name type="scientific">Adhaeribacter rhizoryzae</name>
    <dbReference type="NCBI Taxonomy" id="2607907"/>
    <lineage>
        <taxon>Bacteria</taxon>
        <taxon>Pseudomonadati</taxon>
        <taxon>Bacteroidota</taxon>
        <taxon>Cytophagia</taxon>
        <taxon>Cytophagales</taxon>
        <taxon>Hymenobacteraceae</taxon>
        <taxon>Adhaeribacter</taxon>
    </lineage>
</organism>
<sequence length="294" mass="33223">MKTILVPTDFSTNAANAINYAAGIAVSTNSKLILMHAIEPDVVEFPGNPFIRRTDNRLVAYYQDKLQNLAKYIRLRFDSNLEVETICVPGPFLKPLNDLVYSKQVDLVVMGTKGAHDWLDKIFGTNTASFIKQAVSPVLAIPSGVQLKFIKTIAYASNFESQETMYLKQLVKFAEPLGSSIAIFNIKSENQLDLVSDQQILRKIKRDFPENNFSFSQIKENDIIAGIETFVRENQIDILALSVYEPDMLERIFHNSVSEQLVYRSQIPLLALPSKPYSVKKTTKSKQQKSQETH</sequence>
<dbReference type="PRINTS" id="PR01438">
    <property type="entry name" value="UNVRSLSTRESS"/>
</dbReference>
<evidence type="ECO:0000259" key="2">
    <source>
        <dbReference type="Pfam" id="PF00582"/>
    </source>
</evidence>
<dbReference type="AlphaFoldDB" id="A0A5M6D5U4"/>
<reference evidence="3 4" key="1">
    <citation type="submission" date="2019-09" db="EMBL/GenBank/DDBJ databases">
        <title>Genome sequence and assembly of Adhaeribacter sp.</title>
        <authorList>
            <person name="Chhetri G."/>
        </authorList>
    </citation>
    <scope>NUCLEOTIDE SEQUENCE [LARGE SCALE GENOMIC DNA]</scope>
    <source>
        <strain evidence="3 4">DK36</strain>
    </source>
</reference>
<dbReference type="EMBL" id="VWSF01000020">
    <property type="protein sequence ID" value="KAA5541682.1"/>
    <property type="molecule type" value="Genomic_DNA"/>
</dbReference>
<dbReference type="Proteomes" id="UP000323426">
    <property type="component" value="Unassembled WGS sequence"/>
</dbReference>
<dbReference type="SUPFAM" id="SSF52402">
    <property type="entry name" value="Adenine nucleotide alpha hydrolases-like"/>
    <property type="match status" value="2"/>
</dbReference>
<keyword evidence="4" id="KW-1185">Reference proteome</keyword>
<evidence type="ECO:0000256" key="1">
    <source>
        <dbReference type="ARBA" id="ARBA00008791"/>
    </source>
</evidence>
<dbReference type="InterPro" id="IPR006015">
    <property type="entry name" value="Universal_stress_UspA"/>
</dbReference>
<dbReference type="CDD" id="cd00293">
    <property type="entry name" value="USP-like"/>
    <property type="match status" value="1"/>
</dbReference>
<accession>A0A5M6D5U4</accession>
<dbReference type="RefSeq" id="WP_150091315.1">
    <property type="nucleotide sequence ID" value="NZ_VWSF01000020.1"/>
</dbReference>
<feature type="domain" description="UspA" evidence="2">
    <location>
        <begin position="1"/>
        <end position="142"/>
    </location>
</feature>
<gene>
    <name evidence="3" type="ORF">F0145_20135</name>
</gene>
<dbReference type="PANTHER" id="PTHR46268">
    <property type="entry name" value="STRESS RESPONSE PROTEIN NHAX"/>
    <property type="match status" value="1"/>
</dbReference>
<dbReference type="PANTHER" id="PTHR46268:SF22">
    <property type="entry name" value="SENSOR PROTEIN KDPD-RELATED"/>
    <property type="match status" value="1"/>
</dbReference>
<evidence type="ECO:0000313" key="3">
    <source>
        <dbReference type="EMBL" id="KAA5541682.1"/>
    </source>
</evidence>
<protein>
    <submittedName>
        <fullName evidence="3">Universal stress protein</fullName>
    </submittedName>
</protein>
<dbReference type="Gene3D" id="3.40.50.12370">
    <property type="match status" value="1"/>
</dbReference>